<evidence type="ECO:0000313" key="2">
    <source>
        <dbReference type="EMBL" id="CAG9314568.1"/>
    </source>
</evidence>
<evidence type="ECO:0000313" key="3">
    <source>
        <dbReference type="Proteomes" id="UP001162131"/>
    </source>
</evidence>
<dbReference type="PANTHER" id="PTHR21248:SF22">
    <property type="entry name" value="PHOSPHOLIPASE D"/>
    <property type="match status" value="1"/>
</dbReference>
<evidence type="ECO:0000259" key="1">
    <source>
        <dbReference type="PROSITE" id="PS50035"/>
    </source>
</evidence>
<accession>A0AAU9IKI5</accession>
<dbReference type="AlphaFoldDB" id="A0AAU9IKI5"/>
<dbReference type="PROSITE" id="PS50035">
    <property type="entry name" value="PLD"/>
    <property type="match status" value="1"/>
</dbReference>
<proteinExistence type="predicted"/>
<protein>
    <recommendedName>
        <fullName evidence="1">PLD phosphodiesterase domain-containing protein</fullName>
    </recommendedName>
</protein>
<dbReference type="InterPro" id="IPR025202">
    <property type="entry name" value="PLD-like_dom"/>
</dbReference>
<dbReference type="SUPFAM" id="SSF56024">
    <property type="entry name" value="Phospholipase D/nuclease"/>
    <property type="match status" value="2"/>
</dbReference>
<dbReference type="Gene3D" id="3.30.870.10">
    <property type="entry name" value="Endonuclease Chain A"/>
    <property type="match status" value="2"/>
</dbReference>
<dbReference type="Pfam" id="PF13091">
    <property type="entry name" value="PLDc_2"/>
    <property type="match status" value="2"/>
</dbReference>
<name>A0AAU9IKI5_9CILI</name>
<reference evidence="2" key="1">
    <citation type="submission" date="2021-09" db="EMBL/GenBank/DDBJ databases">
        <authorList>
            <consortium name="AG Swart"/>
            <person name="Singh M."/>
            <person name="Singh A."/>
            <person name="Seah K."/>
            <person name="Emmerich C."/>
        </authorList>
    </citation>
    <scope>NUCLEOTIDE SEQUENCE</scope>
    <source>
        <strain evidence="2">ATCC30299</strain>
    </source>
</reference>
<dbReference type="GO" id="GO:0030572">
    <property type="term" value="F:phosphatidyltransferase activity"/>
    <property type="evidence" value="ECO:0007669"/>
    <property type="project" value="UniProtKB-ARBA"/>
</dbReference>
<dbReference type="GO" id="GO:0032049">
    <property type="term" value="P:cardiolipin biosynthetic process"/>
    <property type="evidence" value="ECO:0007669"/>
    <property type="project" value="UniProtKB-ARBA"/>
</dbReference>
<gene>
    <name evidence="2" type="ORF">BSTOLATCC_MIC11569</name>
</gene>
<keyword evidence="3" id="KW-1185">Reference proteome</keyword>
<dbReference type="SMART" id="SM00155">
    <property type="entry name" value="PLDc"/>
    <property type="match status" value="2"/>
</dbReference>
<feature type="domain" description="PLD phosphodiesterase" evidence="1">
    <location>
        <begin position="107"/>
        <end position="133"/>
    </location>
</feature>
<dbReference type="InterPro" id="IPR001736">
    <property type="entry name" value="PLipase_D/transphosphatidylase"/>
</dbReference>
<dbReference type="PANTHER" id="PTHR21248">
    <property type="entry name" value="CARDIOLIPIN SYNTHASE"/>
    <property type="match status" value="1"/>
</dbReference>
<dbReference type="EMBL" id="CAJZBQ010000012">
    <property type="protein sequence ID" value="CAG9314568.1"/>
    <property type="molecule type" value="Genomic_DNA"/>
</dbReference>
<comment type="caution">
    <text evidence="2">The sequence shown here is derived from an EMBL/GenBank/DDBJ whole genome shotgun (WGS) entry which is preliminary data.</text>
</comment>
<organism evidence="2 3">
    <name type="scientific">Blepharisma stoltei</name>
    <dbReference type="NCBI Taxonomy" id="1481888"/>
    <lineage>
        <taxon>Eukaryota</taxon>
        <taxon>Sar</taxon>
        <taxon>Alveolata</taxon>
        <taxon>Ciliophora</taxon>
        <taxon>Postciliodesmatophora</taxon>
        <taxon>Heterotrichea</taxon>
        <taxon>Heterotrichida</taxon>
        <taxon>Blepharismidae</taxon>
        <taxon>Blepharisma</taxon>
    </lineage>
</organism>
<dbReference type="Proteomes" id="UP001162131">
    <property type="component" value="Unassembled WGS sequence"/>
</dbReference>
<sequence length="415" mass="49503">MDMVELIDDGDQFFERLWDVIDNAKICCWILTYHIGNDLIANKTLKKLADAAERGVNVVLMVDWLNYWPNYALIKELESKGGTVRAVNPMDPWRRYIGGQEIFSREVFERYHEKVFVIDDLMIIGSANLDSDYGGAKYGNSNFYDLNIIFKKKCIEEAQTAFDILSTRYDWYLKIPKIEEIPDENYEILVSEPYYMRWEIQERILDMIKNAKSKITLVQGYYYNIPKVTKALKQAIDRGIEVDLLTSKKRDQPVYKFFLNSWLTKHFKDIGVNVYEFDEQVLHMKAYICDDREFTIGSFNNDIWSWQINNELNLYVNDKVLTKRLIDISNKVKSRSTPVQYRNHTFKEMLYIRFWEVFYFLSMKAMDTASEYKLYFEQAFINDSKPLAVKLEKKREKVKKNMYNYFSLIKFDLYE</sequence>